<proteinExistence type="predicted"/>
<dbReference type="AlphaFoldDB" id="A0A9N9LAD7"/>
<gene>
    <name evidence="1" type="ORF">HYFRA_00014112</name>
</gene>
<reference evidence="1" key="1">
    <citation type="submission" date="2021-07" db="EMBL/GenBank/DDBJ databases">
        <authorList>
            <person name="Durling M."/>
        </authorList>
    </citation>
    <scope>NUCLEOTIDE SEQUENCE</scope>
</reference>
<evidence type="ECO:0000313" key="1">
    <source>
        <dbReference type="EMBL" id="CAG8962004.1"/>
    </source>
</evidence>
<organism evidence="1 2">
    <name type="scientific">Hymenoscyphus fraxineus</name>
    <dbReference type="NCBI Taxonomy" id="746836"/>
    <lineage>
        <taxon>Eukaryota</taxon>
        <taxon>Fungi</taxon>
        <taxon>Dikarya</taxon>
        <taxon>Ascomycota</taxon>
        <taxon>Pezizomycotina</taxon>
        <taxon>Leotiomycetes</taxon>
        <taxon>Helotiales</taxon>
        <taxon>Helotiaceae</taxon>
        <taxon>Hymenoscyphus</taxon>
    </lineage>
</organism>
<dbReference type="EMBL" id="CAJVRL010000123">
    <property type="protein sequence ID" value="CAG8962004.1"/>
    <property type="molecule type" value="Genomic_DNA"/>
</dbReference>
<dbReference type="OrthoDB" id="10398407at2759"/>
<dbReference type="PANTHER" id="PTHR36166">
    <property type="entry name" value="CHROMOSOME 9, WHOLE GENOME SHOTGUN SEQUENCE"/>
    <property type="match status" value="1"/>
</dbReference>
<keyword evidence="2" id="KW-1185">Reference proteome</keyword>
<dbReference type="PANTHER" id="PTHR36166:SF1">
    <property type="entry name" value="SRPBCC DOMAIN-CONTAINING PROTEIN"/>
    <property type="match status" value="1"/>
</dbReference>
<accession>A0A9N9LAD7</accession>
<dbReference type="Proteomes" id="UP000696280">
    <property type="component" value="Unassembled WGS sequence"/>
</dbReference>
<sequence>MKSLTPLDGAQGKTGMELQEGDWVKIVTGSNIVTPMILANDETKFVWRNSLPYARFSLRDGTHTFHFTPAASSTPNSPRTYFVQEETVVGLFAWVCRFASVQNMMRKEFEVLNTNLKLWVESGTTGST</sequence>
<evidence type="ECO:0000313" key="2">
    <source>
        <dbReference type="Proteomes" id="UP000696280"/>
    </source>
</evidence>
<comment type="caution">
    <text evidence="1">The sequence shown here is derived from an EMBL/GenBank/DDBJ whole genome shotgun (WGS) entry which is preliminary data.</text>
</comment>
<name>A0A9N9LAD7_9HELO</name>
<protein>
    <submittedName>
        <fullName evidence="1">Uncharacterized protein</fullName>
    </submittedName>
</protein>